<dbReference type="KEGG" id="cpy:Cphy_3750"/>
<dbReference type="EMBL" id="CP000885">
    <property type="protein sequence ID" value="ABX44097.1"/>
    <property type="molecule type" value="Genomic_DNA"/>
</dbReference>
<organism evidence="1 2">
    <name type="scientific">Lachnoclostridium phytofermentans (strain ATCC 700394 / DSM 18823 / ISDg)</name>
    <name type="common">Clostridium phytofermentans</name>
    <dbReference type="NCBI Taxonomy" id="357809"/>
    <lineage>
        <taxon>Bacteria</taxon>
        <taxon>Bacillati</taxon>
        <taxon>Bacillota</taxon>
        <taxon>Clostridia</taxon>
        <taxon>Lachnospirales</taxon>
        <taxon>Lachnospiraceae</taxon>
    </lineage>
</organism>
<protein>
    <recommendedName>
        <fullName evidence="3">CobQ/CobB/MinD/ParA nucleotide binding domain-containing protein</fullName>
    </recommendedName>
</protein>
<sequence length="200" mass="23072">MRRMKKNRIEMFKRIGILGLHRNSGVTHLTLLMAQYLSGCLGHKVTVLEKSGRNDLASLSNYYSVSEKWTNGFKLHGIQFLIKGNVTENDDYNNDFKNRCVLIDFGTNYKEVMEVKDKLDIVIFVFMNAPWYQAEDLLLRYMTDEKTQLKKTAICNMATKKSLTQGLKLPIRPSVLGLEPDFFNPTTEAIHLFESVLRID</sequence>
<dbReference type="AlphaFoldDB" id="A9KKA6"/>
<evidence type="ECO:0000313" key="1">
    <source>
        <dbReference type="EMBL" id="ABX44097.1"/>
    </source>
</evidence>
<accession>A9KKA6</accession>
<keyword evidence="2" id="KW-1185">Reference proteome</keyword>
<dbReference type="Proteomes" id="UP000000370">
    <property type="component" value="Chromosome"/>
</dbReference>
<gene>
    <name evidence="1" type="ordered locus">Cphy_3750</name>
</gene>
<proteinExistence type="predicted"/>
<name>A9KKA6_LACP7</name>
<dbReference type="HOGENOM" id="CLU_1364211_0_0_9"/>
<evidence type="ECO:0000313" key="2">
    <source>
        <dbReference type="Proteomes" id="UP000000370"/>
    </source>
</evidence>
<evidence type="ECO:0008006" key="3">
    <source>
        <dbReference type="Google" id="ProtNLM"/>
    </source>
</evidence>
<reference evidence="2" key="1">
    <citation type="submission" date="2007-11" db="EMBL/GenBank/DDBJ databases">
        <title>Complete genome sequence of Clostridium phytofermentans ISDg.</title>
        <authorList>
            <person name="Leschine S.B."/>
            <person name="Warnick T.A."/>
            <person name="Blanchard J.L."/>
            <person name="Schnell D.J."/>
            <person name="Petit E.L."/>
            <person name="LaTouf W.G."/>
            <person name="Copeland A."/>
            <person name="Lucas S."/>
            <person name="Lapidus A."/>
            <person name="Barry K."/>
            <person name="Glavina del Rio T."/>
            <person name="Dalin E."/>
            <person name="Tice H."/>
            <person name="Pitluck S."/>
            <person name="Kiss H."/>
            <person name="Brettin T."/>
            <person name="Bruce D."/>
            <person name="Detter J.C."/>
            <person name="Han C."/>
            <person name="Kuske C."/>
            <person name="Schmutz J."/>
            <person name="Larimer F."/>
            <person name="Land M."/>
            <person name="Hauser L."/>
            <person name="Kyrpides N."/>
            <person name="Kim E.A."/>
            <person name="Richardson P."/>
        </authorList>
    </citation>
    <scope>NUCLEOTIDE SEQUENCE [LARGE SCALE GENOMIC DNA]</scope>
    <source>
        <strain evidence="2">ATCC 700394 / DSM 18823 / ISDg</strain>
    </source>
</reference>